<dbReference type="AlphaFoldDB" id="A0A2T4C5S3"/>
<feature type="compositionally biased region" description="Basic and acidic residues" evidence="1">
    <location>
        <begin position="270"/>
        <end position="283"/>
    </location>
</feature>
<gene>
    <name evidence="3" type="ORF">M440DRAFT_1456543</name>
</gene>
<proteinExistence type="predicted"/>
<keyword evidence="4" id="KW-1185">Reference proteome</keyword>
<protein>
    <submittedName>
        <fullName evidence="3">Uncharacterized protein</fullName>
    </submittedName>
</protein>
<evidence type="ECO:0000256" key="1">
    <source>
        <dbReference type="SAM" id="MobiDB-lite"/>
    </source>
</evidence>
<evidence type="ECO:0000256" key="2">
    <source>
        <dbReference type="SAM" id="Phobius"/>
    </source>
</evidence>
<organism evidence="3 4">
    <name type="scientific">Trichoderma longibrachiatum ATCC 18648</name>
    <dbReference type="NCBI Taxonomy" id="983965"/>
    <lineage>
        <taxon>Eukaryota</taxon>
        <taxon>Fungi</taxon>
        <taxon>Dikarya</taxon>
        <taxon>Ascomycota</taxon>
        <taxon>Pezizomycotina</taxon>
        <taxon>Sordariomycetes</taxon>
        <taxon>Hypocreomycetidae</taxon>
        <taxon>Hypocreales</taxon>
        <taxon>Hypocreaceae</taxon>
        <taxon>Trichoderma</taxon>
    </lineage>
</organism>
<evidence type="ECO:0000313" key="3">
    <source>
        <dbReference type="EMBL" id="PTB76916.1"/>
    </source>
</evidence>
<dbReference type="Proteomes" id="UP000240760">
    <property type="component" value="Unassembled WGS sequence"/>
</dbReference>
<keyword evidence="2" id="KW-0472">Membrane</keyword>
<feature type="compositionally biased region" description="Polar residues" evidence="1">
    <location>
        <begin position="239"/>
        <end position="266"/>
    </location>
</feature>
<reference evidence="3 4" key="1">
    <citation type="submission" date="2016-07" db="EMBL/GenBank/DDBJ databases">
        <title>Multiple horizontal gene transfer events from other fungi enriched the ability of initially mycotrophic Trichoderma (Ascomycota) to feed on dead plant biomass.</title>
        <authorList>
            <consortium name="DOE Joint Genome Institute"/>
            <person name="Aerts A."/>
            <person name="Atanasova L."/>
            <person name="Chenthamara K."/>
            <person name="Zhang J."/>
            <person name="Grujic M."/>
            <person name="Henrissat B."/>
            <person name="Kuo A."/>
            <person name="Salamov A."/>
            <person name="Lipzen A."/>
            <person name="Labutti K."/>
            <person name="Barry K."/>
            <person name="Miao Y."/>
            <person name="Rahimi M.J."/>
            <person name="Shen Q."/>
            <person name="Grigoriev I.V."/>
            <person name="Kubicek C.P."/>
            <person name="Druzhinina I.S."/>
        </authorList>
    </citation>
    <scope>NUCLEOTIDE SEQUENCE [LARGE SCALE GENOMIC DNA]</scope>
    <source>
        <strain evidence="3 4">ATCC 18648</strain>
    </source>
</reference>
<keyword evidence="2" id="KW-0812">Transmembrane</keyword>
<evidence type="ECO:0000313" key="4">
    <source>
        <dbReference type="Proteomes" id="UP000240760"/>
    </source>
</evidence>
<feature type="transmembrane region" description="Helical" evidence="2">
    <location>
        <begin position="14"/>
        <end position="41"/>
    </location>
</feature>
<sequence length="312" mass="33966">MGPFEWLAAQNEGVMIAVILVAVIALVLVLPFVVTGTCYYVDRGVRLALKSCRSLLRNYRAVVDQDVVAMEKGEYRLRQAAPVVAPILVQTPSMPAYFLTGEAVASPQIFMPLEPPGIQQVFVPAEIPIIQPLPQVFIPAETRELLGAPPRTPPPQPFLRLLSLTDGSERTPTLATEENMSLIFKDEDIDLSMEVEVASFSHAGLSTAPSEEELASPLSDKSEPFMMVGEPSPFMHETVATSTGKTSVSNGDSPPHSNTTRATTPETEFEENHRISDKAKARSWEAPNARPRTPGSTLRLDRVSEQSGSEAD</sequence>
<dbReference type="OrthoDB" id="10509593at2759"/>
<feature type="region of interest" description="Disordered" evidence="1">
    <location>
        <begin position="204"/>
        <end position="312"/>
    </location>
</feature>
<dbReference type="EMBL" id="KZ679131">
    <property type="protein sequence ID" value="PTB76916.1"/>
    <property type="molecule type" value="Genomic_DNA"/>
</dbReference>
<keyword evidence="2" id="KW-1133">Transmembrane helix</keyword>
<name>A0A2T4C5S3_TRILO</name>
<accession>A0A2T4C5S3</accession>